<evidence type="ECO:0000313" key="11">
    <source>
        <dbReference type="Proteomes" id="UP000594262"/>
    </source>
</evidence>
<proteinExistence type="predicted"/>
<keyword evidence="5 7" id="KW-1133">Transmembrane helix</keyword>
<keyword evidence="4" id="KW-0067">ATP-binding</keyword>
<evidence type="ECO:0000256" key="5">
    <source>
        <dbReference type="ARBA" id="ARBA00022989"/>
    </source>
</evidence>
<accession>A0A7M5XHL0</accession>
<evidence type="ECO:0000256" key="3">
    <source>
        <dbReference type="ARBA" id="ARBA00022741"/>
    </source>
</evidence>
<dbReference type="FunFam" id="3.40.50.300:FF:000218">
    <property type="entry name" value="Multidrug ABC transporter ATP-binding protein"/>
    <property type="match status" value="1"/>
</dbReference>
<evidence type="ECO:0000259" key="9">
    <source>
        <dbReference type="PROSITE" id="PS50929"/>
    </source>
</evidence>
<dbReference type="GeneID" id="136811384"/>
<dbReference type="Pfam" id="PF00664">
    <property type="entry name" value="ABC_membrane"/>
    <property type="match status" value="1"/>
</dbReference>
<dbReference type="EnsemblMetazoa" id="CLYHEMT023413.1">
    <property type="protein sequence ID" value="CLYHEMP023413.1"/>
    <property type="gene ID" value="CLYHEMG023413"/>
</dbReference>
<sequence length="871" mass="99154">MLLGGSRTKADIKTKNKADFRLKRVDITTQESISQIKFTYDDESIWCYGPDRGTKSNRPIILHEGEYLVRVSHERLYDYACAGALVEFETNKGRVFHYTPGNSWRGYATGWESETTTVKVENGMEIISLVIKRGILIGVEQQPIAEGNEGQTKQKEWYVSCYSAGKEDIDLNHYDSKEKNEEVIFKHFNTKKEALKHWNELQTLVTKKKERGAMLVDCLSVKIVKQAGSEEIVKTCKEKAMEKGFYSKDESNQSIFKMIWLMYCTIMDTRDIFFFILSILLKSLNNLLDVHLQFIKGSILALLVSTFNSGPLEGDIYVKLTCDYVYDCDSEDPLSVGRALLLAGCILKFASILLEIGELYIEENLNSCRKLQMKRNILEHVSKLDQAFYDIHSTSHVTESMSIESIYHLATESIPNMIQTVITILLNLFYIIKIDLYLGGFTVFISTFNTTFIVRKFITKLQKSYKFEWKWDSALSDIKSKFTYNLKTTKMFSSEGKHLNEYDQVNNECVSSLESKTVVLCFYVIFQEMTGFIAFAFSIYVFLGHLKEAKLTSAEITSFFFLMQTFSSHFNWFFSQDEYIRQDIRDLDKFIRLKNQVPGMVDGDEVIEDLKGEIIFEDVNFSYPSRPLEPVLKKFNLKIQPNKMTAIVGDSGAGKSTIGNLIMRLYDPTSGKITVDGRDMKSLCLQKLHEKMGIVTQNPDLMEGTLEENIGYGSVEDFCSREDVERAAQLAKCDFIDKFRSGYDTYAGGSGMQLSGGQKQRLAIARAIIRNPKILVLDEATSSLDAKNEKEVQEALENVMDSQTVVVIAHRLSTIKNADNIVCMKDGTIVEQGTHDELMKTKGTYFDLISKQLVSAEQTKTSDESDKHESG</sequence>
<name>A0A7M5XHL0_9CNID</name>
<reference evidence="10" key="1">
    <citation type="submission" date="2021-01" db="UniProtKB">
        <authorList>
            <consortium name="EnsemblMetazoa"/>
        </authorList>
    </citation>
    <scope>IDENTIFICATION</scope>
</reference>
<evidence type="ECO:0000256" key="4">
    <source>
        <dbReference type="ARBA" id="ARBA00022840"/>
    </source>
</evidence>
<dbReference type="Gene3D" id="3.40.50.300">
    <property type="entry name" value="P-loop containing nucleotide triphosphate hydrolases"/>
    <property type="match status" value="1"/>
</dbReference>
<dbReference type="PROSITE" id="PS00211">
    <property type="entry name" value="ABC_TRANSPORTER_1"/>
    <property type="match status" value="1"/>
</dbReference>
<dbReference type="PROSITE" id="PS50893">
    <property type="entry name" value="ABC_TRANSPORTER_2"/>
    <property type="match status" value="1"/>
</dbReference>
<organism evidence="10 11">
    <name type="scientific">Clytia hemisphaerica</name>
    <dbReference type="NCBI Taxonomy" id="252671"/>
    <lineage>
        <taxon>Eukaryota</taxon>
        <taxon>Metazoa</taxon>
        <taxon>Cnidaria</taxon>
        <taxon>Hydrozoa</taxon>
        <taxon>Hydroidolina</taxon>
        <taxon>Leptothecata</taxon>
        <taxon>Obeliida</taxon>
        <taxon>Clytiidae</taxon>
        <taxon>Clytia</taxon>
    </lineage>
</organism>
<dbReference type="InterPro" id="IPR036404">
    <property type="entry name" value="Jacalin-like_lectin_dom_sf"/>
</dbReference>
<feature type="domain" description="ABC transporter" evidence="8">
    <location>
        <begin position="614"/>
        <end position="851"/>
    </location>
</feature>
<dbReference type="OrthoDB" id="422637at2759"/>
<evidence type="ECO:0000256" key="6">
    <source>
        <dbReference type="ARBA" id="ARBA00023136"/>
    </source>
</evidence>
<feature type="transmembrane region" description="Helical" evidence="7">
    <location>
        <begin position="520"/>
        <end position="543"/>
    </location>
</feature>
<dbReference type="InterPro" id="IPR003593">
    <property type="entry name" value="AAA+_ATPase"/>
</dbReference>
<dbReference type="Proteomes" id="UP000594262">
    <property type="component" value="Unplaced"/>
</dbReference>
<dbReference type="InterPro" id="IPR017871">
    <property type="entry name" value="ABC_transporter-like_CS"/>
</dbReference>
<dbReference type="InterPro" id="IPR039421">
    <property type="entry name" value="Type_1_exporter"/>
</dbReference>
<dbReference type="PROSITE" id="PS50929">
    <property type="entry name" value="ABC_TM1F"/>
    <property type="match status" value="1"/>
</dbReference>
<dbReference type="GO" id="GO:0015421">
    <property type="term" value="F:ABC-type oligopeptide transporter activity"/>
    <property type="evidence" value="ECO:0007669"/>
    <property type="project" value="TreeGrafter"/>
</dbReference>
<evidence type="ECO:0000313" key="10">
    <source>
        <dbReference type="EnsemblMetazoa" id="CLYHEMP023413.1"/>
    </source>
</evidence>
<dbReference type="Pfam" id="PF00005">
    <property type="entry name" value="ABC_tran"/>
    <property type="match status" value="1"/>
</dbReference>
<dbReference type="SMART" id="SM00382">
    <property type="entry name" value="AAA"/>
    <property type="match status" value="1"/>
</dbReference>
<dbReference type="InterPro" id="IPR027417">
    <property type="entry name" value="P-loop_NTPase"/>
</dbReference>
<dbReference type="PANTHER" id="PTHR43394">
    <property type="entry name" value="ATP-DEPENDENT PERMEASE MDL1, MITOCHONDRIAL"/>
    <property type="match status" value="1"/>
</dbReference>
<dbReference type="Gene3D" id="1.20.1560.10">
    <property type="entry name" value="ABC transporter type 1, transmembrane domain"/>
    <property type="match status" value="1"/>
</dbReference>
<dbReference type="PANTHER" id="PTHR43394:SF1">
    <property type="entry name" value="ATP-BINDING CASSETTE SUB-FAMILY B MEMBER 10, MITOCHONDRIAL"/>
    <property type="match status" value="1"/>
</dbReference>
<evidence type="ECO:0000259" key="8">
    <source>
        <dbReference type="PROSITE" id="PS50893"/>
    </source>
</evidence>
<dbReference type="Gene3D" id="2.100.10.30">
    <property type="entry name" value="Jacalin-like lectin domain"/>
    <property type="match status" value="1"/>
</dbReference>
<dbReference type="InterPro" id="IPR011527">
    <property type="entry name" value="ABC1_TM_dom"/>
</dbReference>
<feature type="domain" description="ABC transmembrane type-1" evidence="9">
    <location>
        <begin position="299"/>
        <end position="576"/>
    </location>
</feature>
<dbReference type="AlphaFoldDB" id="A0A7M5XHL0"/>
<protein>
    <submittedName>
        <fullName evidence="10">Uncharacterized protein</fullName>
    </submittedName>
</protein>
<evidence type="ECO:0000256" key="7">
    <source>
        <dbReference type="SAM" id="Phobius"/>
    </source>
</evidence>
<keyword evidence="6 7" id="KW-0472">Membrane</keyword>
<dbReference type="InterPro" id="IPR036640">
    <property type="entry name" value="ABC1_TM_sf"/>
</dbReference>
<dbReference type="SUPFAM" id="SSF90123">
    <property type="entry name" value="ABC transporter transmembrane region"/>
    <property type="match status" value="1"/>
</dbReference>
<keyword evidence="11" id="KW-1185">Reference proteome</keyword>
<dbReference type="SUPFAM" id="SSF52540">
    <property type="entry name" value="P-loop containing nucleoside triphosphate hydrolases"/>
    <property type="match status" value="1"/>
</dbReference>
<feature type="transmembrane region" description="Helical" evidence="7">
    <location>
        <begin position="438"/>
        <end position="458"/>
    </location>
</feature>
<evidence type="ECO:0000256" key="2">
    <source>
        <dbReference type="ARBA" id="ARBA00022692"/>
    </source>
</evidence>
<dbReference type="GO" id="GO:0005524">
    <property type="term" value="F:ATP binding"/>
    <property type="evidence" value="ECO:0007669"/>
    <property type="project" value="UniProtKB-KW"/>
</dbReference>
<keyword evidence="3" id="KW-0547">Nucleotide-binding</keyword>
<dbReference type="RefSeq" id="XP_066924087.1">
    <property type="nucleotide sequence ID" value="XM_067067986.1"/>
</dbReference>
<dbReference type="InterPro" id="IPR003439">
    <property type="entry name" value="ABC_transporter-like_ATP-bd"/>
</dbReference>
<dbReference type="GO" id="GO:0016020">
    <property type="term" value="C:membrane"/>
    <property type="evidence" value="ECO:0007669"/>
    <property type="project" value="UniProtKB-SubCell"/>
</dbReference>
<evidence type="ECO:0000256" key="1">
    <source>
        <dbReference type="ARBA" id="ARBA00004141"/>
    </source>
</evidence>
<comment type="subcellular location">
    <subcellularLocation>
        <location evidence="1">Membrane</location>
        <topology evidence="1">Multi-pass membrane protein</topology>
    </subcellularLocation>
</comment>
<keyword evidence="2 7" id="KW-0812">Transmembrane</keyword>
<dbReference type="GO" id="GO:0016887">
    <property type="term" value="F:ATP hydrolysis activity"/>
    <property type="evidence" value="ECO:0007669"/>
    <property type="project" value="InterPro"/>
</dbReference>